<dbReference type="Proteomes" id="UP000035553">
    <property type="component" value="Unassembled WGS sequence"/>
</dbReference>
<evidence type="ECO:0000313" key="2">
    <source>
        <dbReference type="Proteomes" id="UP000035553"/>
    </source>
</evidence>
<keyword evidence="2" id="KW-1185">Reference proteome</keyword>
<dbReference type="EMBL" id="AFVQ02000102">
    <property type="protein sequence ID" value="KLI02401.1"/>
    <property type="molecule type" value="Genomic_DNA"/>
</dbReference>
<dbReference type="NCBIfam" id="TIGR02832">
    <property type="entry name" value="spo_yunB"/>
    <property type="match status" value="1"/>
</dbReference>
<sequence>MFKPSRRYRRRNLSFKKSLLLSLFIFILCVSLAIWLVNEKMKPALFSIAETQTEQMAHYAINYGIGEHVLSNITEENDPNEIPKIEELFITHRTKDQKITDFELNSEKANQLKGQISNRILWFLRAAEKGRISFTNGPEDDLFYSKNHHGDAIIADIPLGQILNNALLSNYGPRVPVEMEVVSNVETDIKEEYKNAGINNPLYSIYMVVTVKVDVIVPFAMKSQTIKQRIPIGLKGLNPGVPYFYGSNGAGVTPTVPIETPSENKKSNR</sequence>
<name>A0A0U1QNM6_9BACL</name>
<dbReference type="Pfam" id="PF09560">
    <property type="entry name" value="Spore_YunB"/>
    <property type="match status" value="1"/>
</dbReference>
<dbReference type="OrthoDB" id="1649278at2"/>
<reference evidence="1 2" key="1">
    <citation type="journal article" date="2011" name="J. Bacteriol.">
        <title>Draft genome sequence of Sporolactobacillus inulinus strain CASD, an efficient D-lactic acid-producing bacterium with high-concentration lactate tolerance capability.</title>
        <authorList>
            <person name="Yu B."/>
            <person name="Su F."/>
            <person name="Wang L."/>
            <person name="Xu K."/>
            <person name="Zhao B."/>
            <person name="Xu P."/>
        </authorList>
    </citation>
    <scope>NUCLEOTIDE SEQUENCE [LARGE SCALE GENOMIC DNA]</scope>
    <source>
        <strain evidence="1 2">CASD</strain>
    </source>
</reference>
<accession>A0A0U1QNM6</accession>
<dbReference type="PIRSF" id="PIRSF021383">
    <property type="entry name" value="YunB"/>
    <property type="match status" value="1"/>
</dbReference>
<proteinExistence type="predicted"/>
<gene>
    <name evidence="1" type="ORF">SINU_08325</name>
</gene>
<dbReference type="InterPro" id="IPR014197">
    <property type="entry name" value="Sporulation_prot_YunB"/>
</dbReference>
<protein>
    <submittedName>
        <fullName evidence="1">Sporulation protein</fullName>
    </submittedName>
</protein>
<dbReference type="RefSeq" id="WP_010024289.1">
    <property type="nucleotide sequence ID" value="NZ_AFVQ02000102.1"/>
</dbReference>
<dbReference type="STRING" id="1069536.SINU_08325"/>
<comment type="caution">
    <text evidence="1">The sequence shown here is derived from an EMBL/GenBank/DDBJ whole genome shotgun (WGS) entry which is preliminary data.</text>
</comment>
<organism evidence="1 2">
    <name type="scientific">Sporolactobacillus inulinus CASD</name>
    <dbReference type="NCBI Taxonomy" id="1069536"/>
    <lineage>
        <taxon>Bacteria</taxon>
        <taxon>Bacillati</taxon>
        <taxon>Bacillota</taxon>
        <taxon>Bacilli</taxon>
        <taxon>Bacillales</taxon>
        <taxon>Sporolactobacillaceae</taxon>
        <taxon>Sporolactobacillus</taxon>
    </lineage>
</organism>
<dbReference type="AlphaFoldDB" id="A0A0U1QNM6"/>
<evidence type="ECO:0000313" key="1">
    <source>
        <dbReference type="EMBL" id="KLI02401.1"/>
    </source>
</evidence>